<sequence>MSPHPVRSIGNLEGQQSDSKTNNNAPWAKLASGDFGSAAAIPLWRGKAFSAPCIHTPTAASPPYHHPESTARRQQAKGERSVPSQTSPTAYAVQGHSPHSCSTSRIGSIIDDYELLIQN</sequence>
<evidence type="ECO:0000256" key="1">
    <source>
        <dbReference type="SAM" id="MobiDB-lite"/>
    </source>
</evidence>
<feature type="region of interest" description="Disordered" evidence="1">
    <location>
        <begin position="1"/>
        <end position="29"/>
    </location>
</feature>
<name>A0A8A1LYL5_AJECA</name>
<evidence type="ECO:0000313" key="2">
    <source>
        <dbReference type="EMBL" id="QSS59278.1"/>
    </source>
</evidence>
<dbReference type="AlphaFoldDB" id="A0A8A1LYL5"/>
<feature type="region of interest" description="Disordered" evidence="1">
    <location>
        <begin position="55"/>
        <end position="103"/>
    </location>
</feature>
<protein>
    <submittedName>
        <fullName evidence="2">Uncharacterized protein</fullName>
    </submittedName>
</protein>
<evidence type="ECO:0000313" key="3">
    <source>
        <dbReference type="Proteomes" id="UP000663671"/>
    </source>
</evidence>
<gene>
    <name evidence="2" type="ORF">I7I51_08711</name>
</gene>
<feature type="compositionally biased region" description="Polar residues" evidence="1">
    <location>
        <begin position="13"/>
        <end position="25"/>
    </location>
</feature>
<organism evidence="2 3">
    <name type="scientific">Ajellomyces capsulatus</name>
    <name type="common">Darling's disease fungus</name>
    <name type="synonym">Histoplasma capsulatum</name>
    <dbReference type="NCBI Taxonomy" id="5037"/>
    <lineage>
        <taxon>Eukaryota</taxon>
        <taxon>Fungi</taxon>
        <taxon>Dikarya</taxon>
        <taxon>Ascomycota</taxon>
        <taxon>Pezizomycotina</taxon>
        <taxon>Eurotiomycetes</taxon>
        <taxon>Eurotiomycetidae</taxon>
        <taxon>Onygenales</taxon>
        <taxon>Ajellomycetaceae</taxon>
        <taxon>Histoplasma</taxon>
    </lineage>
</organism>
<accession>A0A8A1LYL5</accession>
<feature type="compositionally biased region" description="Basic and acidic residues" evidence="1">
    <location>
        <begin position="65"/>
        <end position="80"/>
    </location>
</feature>
<dbReference type="EMBL" id="CP069109">
    <property type="protein sequence ID" value="QSS59278.1"/>
    <property type="molecule type" value="Genomic_DNA"/>
</dbReference>
<reference evidence="2" key="1">
    <citation type="submission" date="2021-01" db="EMBL/GenBank/DDBJ databases">
        <title>Chromosome-level genome assembly of a human fungal pathogen reveals clustering of transcriptionally co-regulated genes.</title>
        <authorList>
            <person name="Voorhies M."/>
            <person name="Cohen S."/>
            <person name="Shea T.P."/>
            <person name="Petrus S."/>
            <person name="Munoz J.F."/>
            <person name="Poplawski S."/>
            <person name="Goldman W.E."/>
            <person name="Michael T."/>
            <person name="Cuomo C.A."/>
            <person name="Sil A."/>
            <person name="Beyhan S."/>
        </authorList>
    </citation>
    <scope>NUCLEOTIDE SEQUENCE</scope>
    <source>
        <strain evidence="2">WU24</strain>
    </source>
</reference>
<proteinExistence type="predicted"/>
<dbReference type="Proteomes" id="UP000663671">
    <property type="component" value="Chromosome 2"/>
</dbReference>
<dbReference type="VEuPathDB" id="FungiDB:I7I51_08711"/>